<evidence type="ECO:0000256" key="1">
    <source>
        <dbReference type="SAM" id="MobiDB-lite"/>
    </source>
</evidence>
<organism evidence="3 4">
    <name type="scientific">Neocallimastix californiae</name>
    <dbReference type="NCBI Taxonomy" id="1754190"/>
    <lineage>
        <taxon>Eukaryota</taxon>
        <taxon>Fungi</taxon>
        <taxon>Fungi incertae sedis</taxon>
        <taxon>Chytridiomycota</taxon>
        <taxon>Chytridiomycota incertae sedis</taxon>
        <taxon>Neocallimastigomycetes</taxon>
        <taxon>Neocallimastigales</taxon>
        <taxon>Neocallimastigaceae</taxon>
        <taxon>Neocallimastix</taxon>
    </lineage>
</organism>
<proteinExistence type="predicted"/>
<evidence type="ECO:0000313" key="3">
    <source>
        <dbReference type="EMBL" id="ORY50172.1"/>
    </source>
</evidence>
<accession>A0A1Y2CT55</accession>
<dbReference type="Pfam" id="PF00240">
    <property type="entry name" value="ubiquitin"/>
    <property type="match status" value="1"/>
</dbReference>
<gene>
    <name evidence="3" type="ORF">LY90DRAFT_414626</name>
</gene>
<dbReference type="Gene3D" id="3.10.20.90">
    <property type="entry name" value="Phosphatidylinositol 3-kinase Catalytic Subunit, Chain A, domain 1"/>
    <property type="match status" value="1"/>
</dbReference>
<feature type="compositionally biased region" description="Basic and acidic residues" evidence="1">
    <location>
        <begin position="1"/>
        <end position="26"/>
    </location>
</feature>
<dbReference type="Proteomes" id="UP000193920">
    <property type="component" value="Unassembled WGS sequence"/>
</dbReference>
<evidence type="ECO:0000313" key="4">
    <source>
        <dbReference type="Proteomes" id="UP000193920"/>
    </source>
</evidence>
<feature type="region of interest" description="Disordered" evidence="1">
    <location>
        <begin position="1"/>
        <end position="59"/>
    </location>
</feature>
<reference evidence="3 4" key="1">
    <citation type="submission" date="2016-08" db="EMBL/GenBank/DDBJ databases">
        <title>A Parts List for Fungal Cellulosomes Revealed by Comparative Genomics.</title>
        <authorList>
            <consortium name="DOE Joint Genome Institute"/>
            <person name="Haitjema C.H."/>
            <person name="Gilmore S.P."/>
            <person name="Henske J.K."/>
            <person name="Solomon K.V."/>
            <person name="De Groot R."/>
            <person name="Kuo A."/>
            <person name="Mondo S.J."/>
            <person name="Salamov A.A."/>
            <person name="Labutti K."/>
            <person name="Zhao Z."/>
            <person name="Chiniquy J."/>
            <person name="Barry K."/>
            <person name="Brewer H.M."/>
            <person name="Purvine S.O."/>
            <person name="Wright A.T."/>
            <person name="Boxma B."/>
            <person name="Van Alen T."/>
            <person name="Hackstein J.H."/>
            <person name="Baker S.E."/>
            <person name="Grigoriev I.V."/>
            <person name="O'Malley M.A."/>
        </authorList>
    </citation>
    <scope>NUCLEOTIDE SEQUENCE [LARGE SCALE GENOMIC DNA]</scope>
    <source>
        <strain evidence="3 4">G1</strain>
    </source>
</reference>
<evidence type="ECO:0000259" key="2">
    <source>
        <dbReference type="PROSITE" id="PS50053"/>
    </source>
</evidence>
<dbReference type="SMART" id="SM00213">
    <property type="entry name" value="UBQ"/>
    <property type="match status" value="1"/>
</dbReference>
<feature type="compositionally biased region" description="Low complexity" evidence="1">
    <location>
        <begin position="27"/>
        <end position="44"/>
    </location>
</feature>
<dbReference type="PROSITE" id="PS50053">
    <property type="entry name" value="UBIQUITIN_2"/>
    <property type="match status" value="1"/>
</dbReference>
<dbReference type="PANTHER" id="PTHR10666">
    <property type="entry name" value="UBIQUITIN"/>
    <property type="match status" value="1"/>
</dbReference>
<dbReference type="STRING" id="1754190.A0A1Y2CT55"/>
<feature type="non-terminal residue" evidence="3">
    <location>
        <position position="239"/>
    </location>
</feature>
<feature type="domain" description="Ubiquitin-like" evidence="2">
    <location>
        <begin position="130"/>
        <end position="206"/>
    </location>
</feature>
<dbReference type="SUPFAM" id="SSF54236">
    <property type="entry name" value="Ubiquitin-like"/>
    <property type="match status" value="1"/>
</dbReference>
<feature type="region of interest" description="Disordered" evidence="1">
    <location>
        <begin position="65"/>
        <end position="84"/>
    </location>
</feature>
<dbReference type="InterPro" id="IPR050158">
    <property type="entry name" value="Ubiquitin_ubiquitin-like"/>
</dbReference>
<sequence length="239" mass="26642">MKKKKENIIKKKEEKHDILAKKENGIKKSTNSSANESSASINKATAINDKKTQTSTKRNCLSAASSSSFSSTSTNSTSESIKNLSSTQRAVHRKYCEVVKLKNQKKQFEEKQGQQNNINSLKLFFKDKVILLNIGTLTGKYFQIEAFCTDTIADLKEIIQDKEGINKESQILIYQGKSLINDNYTLSDYNLKDGATLKLALQMSGEKRAIASTLQGYNVTLAVQNLDTINENSEINGKK</sequence>
<dbReference type="InterPro" id="IPR000626">
    <property type="entry name" value="Ubiquitin-like_dom"/>
</dbReference>
<feature type="compositionally biased region" description="Low complexity" evidence="1">
    <location>
        <begin position="65"/>
        <end position="80"/>
    </location>
</feature>
<dbReference type="InterPro" id="IPR029071">
    <property type="entry name" value="Ubiquitin-like_domsf"/>
</dbReference>
<protein>
    <submittedName>
        <fullName evidence="3">Ubiquitin-like protein</fullName>
    </submittedName>
</protein>
<name>A0A1Y2CT55_9FUNG</name>
<comment type="caution">
    <text evidence="3">The sequence shown here is derived from an EMBL/GenBank/DDBJ whole genome shotgun (WGS) entry which is preliminary data.</text>
</comment>
<dbReference type="EMBL" id="MCOG01000098">
    <property type="protein sequence ID" value="ORY50172.1"/>
    <property type="molecule type" value="Genomic_DNA"/>
</dbReference>
<dbReference type="AlphaFoldDB" id="A0A1Y2CT55"/>
<dbReference type="OrthoDB" id="428577at2759"/>
<keyword evidence="4" id="KW-1185">Reference proteome</keyword>